<organism evidence="2 3">
    <name type="scientific">Hymenobacter ginkgonis</name>
    <dbReference type="NCBI Taxonomy" id="2682976"/>
    <lineage>
        <taxon>Bacteria</taxon>
        <taxon>Pseudomonadati</taxon>
        <taxon>Bacteroidota</taxon>
        <taxon>Cytophagia</taxon>
        <taxon>Cytophagales</taxon>
        <taxon>Hymenobacteraceae</taxon>
        <taxon>Hymenobacter</taxon>
    </lineage>
</organism>
<dbReference type="RefSeq" id="WP_157565252.1">
    <property type="nucleotide sequence ID" value="NZ_WQKZ01000002.1"/>
</dbReference>
<accession>A0A7K1TF27</accession>
<feature type="signal peptide" evidence="1">
    <location>
        <begin position="1"/>
        <end position="22"/>
    </location>
</feature>
<name>A0A7K1TF27_9BACT</name>
<dbReference type="EMBL" id="WQKZ01000002">
    <property type="protein sequence ID" value="MVN76902.1"/>
    <property type="molecule type" value="Genomic_DNA"/>
</dbReference>
<evidence type="ECO:0008006" key="4">
    <source>
        <dbReference type="Google" id="ProtNLM"/>
    </source>
</evidence>
<evidence type="ECO:0000313" key="3">
    <source>
        <dbReference type="Proteomes" id="UP000441336"/>
    </source>
</evidence>
<keyword evidence="1" id="KW-0732">Signal</keyword>
<feature type="chain" id="PRO_5029611393" description="Lipoprotein" evidence="1">
    <location>
        <begin position="23"/>
        <end position="169"/>
    </location>
</feature>
<proteinExistence type="predicted"/>
<protein>
    <recommendedName>
        <fullName evidence="4">Lipoprotein</fullName>
    </recommendedName>
</protein>
<gene>
    <name evidence="2" type="ORF">GO988_11260</name>
</gene>
<evidence type="ECO:0000256" key="1">
    <source>
        <dbReference type="SAM" id="SignalP"/>
    </source>
</evidence>
<comment type="caution">
    <text evidence="2">The sequence shown here is derived from an EMBL/GenBank/DDBJ whole genome shotgun (WGS) entry which is preliminary data.</text>
</comment>
<reference evidence="2 3" key="1">
    <citation type="submission" date="2019-12" db="EMBL/GenBank/DDBJ databases">
        <title>Hymenobacter sp. HMF4947 Genome sequencing and assembly.</title>
        <authorList>
            <person name="Kang H."/>
            <person name="Cha I."/>
            <person name="Kim H."/>
            <person name="Joh K."/>
        </authorList>
    </citation>
    <scope>NUCLEOTIDE SEQUENCE [LARGE SCALE GENOMIC DNA]</scope>
    <source>
        <strain evidence="2 3">HMF4947</strain>
    </source>
</reference>
<dbReference type="Proteomes" id="UP000441336">
    <property type="component" value="Unassembled WGS sequence"/>
</dbReference>
<evidence type="ECO:0000313" key="2">
    <source>
        <dbReference type="EMBL" id="MVN76902.1"/>
    </source>
</evidence>
<dbReference type="PROSITE" id="PS51257">
    <property type="entry name" value="PROKAR_LIPOPROTEIN"/>
    <property type="match status" value="1"/>
</dbReference>
<keyword evidence="3" id="KW-1185">Reference proteome</keyword>
<dbReference type="AlphaFoldDB" id="A0A7K1TF27"/>
<sequence length="169" mass="18141">MKKPLLLVIALAALASCRESNMATQSSPTTGAAARIMRYDTTFIKIAQRTRAFRYVADLRVGNKSQVTIPVEIDWTSTVGGGCPQVASIQVYQLNGGDRRTGLRASVVRDATCRPGLQPDGTMGTATGAAMLSITGESKETKFFTTTKCLLTGLGYHDSLSYDNVSARR</sequence>